<evidence type="ECO:0000256" key="1">
    <source>
        <dbReference type="SAM" id="MobiDB-lite"/>
    </source>
</evidence>
<dbReference type="AlphaFoldDB" id="A0A7R8ZMP6"/>
<evidence type="ECO:0000313" key="2">
    <source>
        <dbReference type="EMBL" id="CAD7227302.1"/>
    </source>
</evidence>
<dbReference type="GO" id="GO:0140284">
    <property type="term" value="C:endoplasmic reticulum-endosome membrane contact site"/>
    <property type="evidence" value="ECO:0007669"/>
    <property type="project" value="TreeGrafter"/>
</dbReference>
<dbReference type="GO" id="GO:0099044">
    <property type="term" value="P:vesicle tethering to endoplasmic reticulum"/>
    <property type="evidence" value="ECO:0007669"/>
    <property type="project" value="TreeGrafter"/>
</dbReference>
<dbReference type="InterPro" id="IPR002913">
    <property type="entry name" value="START_lipid-bd_dom"/>
</dbReference>
<dbReference type="Pfam" id="PF01852">
    <property type="entry name" value="START"/>
    <property type="match status" value="1"/>
</dbReference>
<dbReference type="Gene3D" id="3.30.530.20">
    <property type="match status" value="2"/>
</dbReference>
<name>A0A7R8ZMP6_9CRUS</name>
<organism evidence="2">
    <name type="scientific">Cyprideis torosa</name>
    <dbReference type="NCBI Taxonomy" id="163714"/>
    <lineage>
        <taxon>Eukaryota</taxon>
        <taxon>Metazoa</taxon>
        <taxon>Ecdysozoa</taxon>
        <taxon>Arthropoda</taxon>
        <taxon>Crustacea</taxon>
        <taxon>Oligostraca</taxon>
        <taxon>Ostracoda</taxon>
        <taxon>Podocopa</taxon>
        <taxon>Podocopida</taxon>
        <taxon>Cytherocopina</taxon>
        <taxon>Cytheroidea</taxon>
        <taxon>Cytherideidae</taxon>
        <taxon>Cyprideis</taxon>
    </lineage>
</organism>
<accession>A0A7R8ZMP6</accession>
<dbReference type="PANTHER" id="PTHR46121">
    <property type="entry name" value="STEROIDOGENIC ACUTE REGULATORY PROTEIN-LIKE"/>
    <property type="match status" value="1"/>
</dbReference>
<dbReference type="OrthoDB" id="74575at2759"/>
<gene>
    <name evidence="2" type="ORF">CTOB1V02_LOCUS5210</name>
</gene>
<sequence length="365" mass="41234">MAGTFVLTNLILQTLIQTNDILVRELQAGNYEILSSSWSAPHPNEIPIGPVKPGRGSTLPPNVVTTDEDLLIELPPLVKKHHELSTVVPAILSEEEDGDVVLTTDEYQRLMKVGETAMAELLQIYKLTGWQQVGADEETGVTIYRLFNKRDNRHMWKATATLDAPLDVVFSIYKSHSHRIAKWNPQVEYSGILKVISEDTRISHQVTARVGGLAQRDFVNLNHWEKRGERIFWSYCHVDFIPPHANYTRVATARLTVAFCRGPTDLVGSWEPRRHPGNEPRGSNEPTSQWGHHPARAENSPSGFVMEPNAEDSSKTDFIWLANSDLKMDLVPDFILKRIVPGRMMKYVHSLMTFTVELRKEILGA</sequence>
<protein>
    <submittedName>
        <fullName evidence="2">Uncharacterized protein</fullName>
    </submittedName>
</protein>
<reference evidence="2" key="1">
    <citation type="submission" date="2020-11" db="EMBL/GenBank/DDBJ databases">
        <authorList>
            <person name="Tran Van P."/>
        </authorList>
    </citation>
    <scope>NUCLEOTIDE SEQUENCE</scope>
</reference>
<feature type="region of interest" description="Disordered" evidence="1">
    <location>
        <begin position="269"/>
        <end position="310"/>
    </location>
</feature>
<dbReference type="GO" id="GO:0005765">
    <property type="term" value="C:lysosomal membrane"/>
    <property type="evidence" value="ECO:0007669"/>
    <property type="project" value="TreeGrafter"/>
</dbReference>
<dbReference type="GO" id="GO:0031902">
    <property type="term" value="C:late endosome membrane"/>
    <property type="evidence" value="ECO:0007669"/>
    <property type="project" value="TreeGrafter"/>
</dbReference>
<dbReference type="GO" id="GO:0015485">
    <property type="term" value="F:cholesterol binding"/>
    <property type="evidence" value="ECO:0007669"/>
    <property type="project" value="TreeGrafter"/>
</dbReference>
<dbReference type="GO" id="GO:0030301">
    <property type="term" value="P:cholesterol transport"/>
    <property type="evidence" value="ECO:0007669"/>
    <property type="project" value="TreeGrafter"/>
</dbReference>
<proteinExistence type="predicted"/>
<dbReference type="PANTHER" id="PTHR46121:SF1">
    <property type="entry name" value="STARD3 N-TERMINAL-LIKE PROTEIN"/>
    <property type="match status" value="1"/>
</dbReference>
<dbReference type="InterPro" id="IPR051869">
    <property type="entry name" value="STARD3"/>
</dbReference>
<dbReference type="SUPFAM" id="SSF55961">
    <property type="entry name" value="Bet v1-like"/>
    <property type="match status" value="1"/>
</dbReference>
<dbReference type="PROSITE" id="PS50848">
    <property type="entry name" value="START"/>
    <property type="match status" value="1"/>
</dbReference>
<dbReference type="GO" id="GO:0005789">
    <property type="term" value="C:endoplasmic reticulum membrane"/>
    <property type="evidence" value="ECO:0007669"/>
    <property type="project" value="TreeGrafter"/>
</dbReference>
<dbReference type="EMBL" id="OB661097">
    <property type="protein sequence ID" value="CAD7227302.1"/>
    <property type="molecule type" value="Genomic_DNA"/>
</dbReference>
<dbReference type="InterPro" id="IPR023393">
    <property type="entry name" value="START-like_dom_sf"/>
</dbReference>